<dbReference type="Proteomes" id="UP000029614">
    <property type="component" value="Unassembled WGS sequence"/>
</dbReference>
<organism evidence="1 2">
    <name type="scientific">Prevotella amnii DNF00058</name>
    <dbReference type="NCBI Taxonomy" id="1401066"/>
    <lineage>
        <taxon>Bacteria</taxon>
        <taxon>Pseudomonadati</taxon>
        <taxon>Bacteroidota</taxon>
        <taxon>Bacteroidia</taxon>
        <taxon>Bacteroidales</taxon>
        <taxon>Prevotellaceae</taxon>
        <taxon>Prevotella</taxon>
    </lineage>
</organism>
<accession>A0A096B0A2</accession>
<dbReference type="RefSeq" id="WP_036854761.1">
    <property type="nucleotide sequence ID" value="NZ_JRNU01000012.1"/>
</dbReference>
<proteinExistence type="predicted"/>
<comment type="caution">
    <text evidence="1">The sequence shown here is derived from an EMBL/GenBank/DDBJ whole genome shotgun (WGS) entry which is preliminary data.</text>
</comment>
<keyword evidence="2" id="KW-1185">Reference proteome</keyword>
<reference evidence="1 2" key="1">
    <citation type="submission" date="2014-07" db="EMBL/GenBank/DDBJ databases">
        <authorList>
            <person name="McCorrison J."/>
            <person name="Sanka R."/>
            <person name="Torralba M."/>
            <person name="Gillis M."/>
            <person name="Haft D.H."/>
            <person name="Methe B."/>
            <person name="Sutton G."/>
            <person name="Nelson K.E."/>
        </authorList>
    </citation>
    <scope>NUCLEOTIDE SEQUENCE [LARGE SCALE GENOMIC DNA]</scope>
    <source>
        <strain evidence="1 2">DNF00058</strain>
    </source>
</reference>
<dbReference type="OrthoDB" id="9959641at2"/>
<sequence length="126" mass="14716">MNKGKERQVYFCSSEKNGKIVDMAFKYSKYSAFKYKRDQEKLGRTVSFFIIVEYCKDQTDVDDRGHKGVKLSHLKGWSKRIMCVETGEVYNTIRECQKANGIGNWVIRKAVYENKVVNGKHYKIIS</sequence>
<protein>
    <recommendedName>
        <fullName evidence="3">Nuclease-associated modular DNA-binding 1 domain-containing protein</fullName>
    </recommendedName>
</protein>
<dbReference type="EMBL" id="JRNU01000012">
    <property type="protein sequence ID" value="KGF52391.1"/>
    <property type="molecule type" value="Genomic_DNA"/>
</dbReference>
<dbReference type="AlphaFoldDB" id="A0A096B0A2"/>
<evidence type="ECO:0008006" key="3">
    <source>
        <dbReference type="Google" id="ProtNLM"/>
    </source>
</evidence>
<gene>
    <name evidence="1" type="ORF">HMPREF9302_03650</name>
</gene>
<evidence type="ECO:0000313" key="1">
    <source>
        <dbReference type="EMBL" id="KGF52391.1"/>
    </source>
</evidence>
<name>A0A096B0A2_9BACT</name>
<evidence type="ECO:0000313" key="2">
    <source>
        <dbReference type="Proteomes" id="UP000029614"/>
    </source>
</evidence>